<feature type="transmembrane region" description="Helical" evidence="1">
    <location>
        <begin position="26"/>
        <end position="48"/>
    </location>
</feature>
<accession>A0ABW3XZP3</accession>
<evidence type="ECO:0000313" key="4">
    <source>
        <dbReference type="Proteomes" id="UP001597201"/>
    </source>
</evidence>
<feature type="transmembrane region" description="Helical" evidence="1">
    <location>
        <begin position="105"/>
        <end position="126"/>
    </location>
</feature>
<evidence type="ECO:0000313" key="3">
    <source>
        <dbReference type="EMBL" id="MFD1315059.1"/>
    </source>
</evidence>
<dbReference type="SUPFAM" id="SSF48317">
    <property type="entry name" value="Acid phosphatase/Vanadium-dependent haloperoxidase"/>
    <property type="match status" value="1"/>
</dbReference>
<evidence type="ECO:0000259" key="2">
    <source>
        <dbReference type="SMART" id="SM00014"/>
    </source>
</evidence>
<dbReference type="PANTHER" id="PTHR14969">
    <property type="entry name" value="SPHINGOSINE-1-PHOSPHATE PHOSPHOHYDROLASE"/>
    <property type="match status" value="1"/>
</dbReference>
<sequence>MDKLINSDKELFIYLNGLGNESWDPFWVAATNMLSWIPLFLFFIYLMYRFFGLKKTIALVVIVALLITFSDQFANLIKYSVGRLRPNRDPEINTFIRILKNNKSFSFFSAHAGTSMAVTTFVYFTLRKKIKYAGLFFIWPLFFAYSRIYIGVHFPLDILAGGIFGVITGILFYKVSLKILDQPFLNSQG</sequence>
<dbReference type="Pfam" id="PF01569">
    <property type="entry name" value="PAP2"/>
    <property type="match status" value="1"/>
</dbReference>
<dbReference type="InterPro" id="IPR000326">
    <property type="entry name" value="PAP2/HPO"/>
</dbReference>
<keyword evidence="1" id="KW-0812">Transmembrane</keyword>
<organism evidence="3 4">
    <name type="scientific">Namhaeicola litoreus</name>
    <dbReference type="NCBI Taxonomy" id="1052145"/>
    <lineage>
        <taxon>Bacteria</taxon>
        <taxon>Pseudomonadati</taxon>
        <taxon>Bacteroidota</taxon>
        <taxon>Flavobacteriia</taxon>
        <taxon>Flavobacteriales</taxon>
        <taxon>Flavobacteriaceae</taxon>
        <taxon>Namhaeicola</taxon>
    </lineage>
</organism>
<protein>
    <submittedName>
        <fullName evidence="3">Phosphatase PAP2 family protein</fullName>
    </submittedName>
</protein>
<comment type="caution">
    <text evidence="3">The sequence shown here is derived from an EMBL/GenBank/DDBJ whole genome shotgun (WGS) entry which is preliminary data.</text>
</comment>
<dbReference type="Proteomes" id="UP001597201">
    <property type="component" value="Unassembled WGS sequence"/>
</dbReference>
<dbReference type="PANTHER" id="PTHR14969:SF13">
    <property type="entry name" value="AT30094P"/>
    <property type="match status" value="1"/>
</dbReference>
<proteinExistence type="predicted"/>
<keyword evidence="4" id="KW-1185">Reference proteome</keyword>
<dbReference type="EMBL" id="JBHTMY010000002">
    <property type="protein sequence ID" value="MFD1315059.1"/>
    <property type="molecule type" value="Genomic_DNA"/>
</dbReference>
<keyword evidence="1" id="KW-0472">Membrane</keyword>
<gene>
    <name evidence="3" type="ORF">ACFQ39_05480</name>
</gene>
<keyword evidence="1" id="KW-1133">Transmembrane helix</keyword>
<evidence type="ECO:0000256" key="1">
    <source>
        <dbReference type="SAM" id="Phobius"/>
    </source>
</evidence>
<reference evidence="4" key="1">
    <citation type="journal article" date="2019" name="Int. J. Syst. Evol. Microbiol.">
        <title>The Global Catalogue of Microorganisms (GCM) 10K type strain sequencing project: providing services to taxonomists for standard genome sequencing and annotation.</title>
        <authorList>
            <consortium name="The Broad Institute Genomics Platform"/>
            <consortium name="The Broad Institute Genome Sequencing Center for Infectious Disease"/>
            <person name="Wu L."/>
            <person name="Ma J."/>
        </authorList>
    </citation>
    <scope>NUCLEOTIDE SEQUENCE [LARGE SCALE GENOMIC DNA]</scope>
    <source>
        <strain evidence="4">CCUG 61485</strain>
    </source>
</reference>
<dbReference type="RefSeq" id="WP_377176983.1">
    <property type="nucleotide sequence ID" value="NZ_JBHTMY010000002.1"/>
</dbReference>
<feature type="transmembrane region" description="Helical" evidence="1">
    <location>
        <begin position="133"/>
        <end position="152"/>
    </location>
</feature>
<feature type="transmembrane region" description="Helical" evidence="1">
    <location>
        <begin position="158"/>
        <end position="177"/>
    </location>
</feature>
<feature type="domain" description="Phosphatidic acid phosphatase type 2/haloperoxidase" evidence="2">
    <location>
        <begin position="60"/>
        <end position="173"/>
    </location>
</feature>
<name>A0ABW3XZP3_9FLAO</name>
<dbReference type="Gene3D" id="1.20.144.10">
    <property type="entry name" value="Phosphatidic acid phosphatase type 2/haloperoxidase"/>
    <property type="match status" value="1"/>
</dbReference>
<feature type="transmembrane region" description="Helical" evidence="1">
    <location>
        <begin position="57"/>
        <end position="77"/>
    </location>
</feature>
<dbReference type="InterPro" id="IPR036938">
    <property type="entry name" value="PAP2/HPO_sf"/>
</dbReference>
<dbReference type="SMART" id="SM00014">
    <property type="entry name" value="acidPPc"/>
    <property type="match status" value="1"/>
</dbReference>